<dbReference type="Proteomes" id="UP000094801">
    <property type="component" value="Unassembled WGS sequence"/>
</dbReference>
<dbReference type="AlphaFoldDB" id="A0A1E4ST67"/>
<gene>
    <name evidence="2" type="ORF">CANARDRAFT_10359</name>
</gene>
<dbReference type="OrthoDB" id="10668733at2759"/>
<reference evidence="3" key="1">
    <citation type="submission" date="2016-04" db="EMBL/GenBank/DDBJ databases">
        <title>Comparative genomics of biotechnologically important yeasts.</title>
        <authorList>
            <consortium name="DOE Joint Genome Institute"/>
            <person name="Riley R."/>
            <person name="Haridas S."/>
            <person name="Wolfe K.H."/>
            <person name="Lopes M.R."/>
            <person name="Hittinger C.T."/>
            <person name="Goker M."/>
            <person name="Salamov A."/>
            <person name="Wisecaver J."/>
            <person name="Long T.M."/>
            <person name="Aerts A.L."/>
            <person name="Barry K."/>
            <person name="Choi C."/>
            <person name="Clum A."/>
            <person name="Coughlan A.Y."/>
            <person name="Deshpande S."/>
            <person name="Douglass A.P."/>
            <person name="Hanson S.J."/>
            <person name="Klenk H.-P."/>
            <person name="Labutti K."/>
            <person name="Lapidus A."/>
            <person name="Lindquist E."/>
            <person name="Lipzen A."/>
            <person name="Meier-Kolthoff J.P."/>
            <person name="Ohm R.A."/>
            <person name="Otillar R.P."/>
            <person name="Pangilinan J."/>
            <person name="Peng Y."/>
            <person name="Rokas A."/>
            <person name="Rosa C.A."/>
            <person name="Scheuner C."/>
            <person name="Sibirny A.A."/>
            <person name="Slot J.C."/>
            <person name="Stielow J.B."/>
            <person name="Sun H."/>
            <person name="Kurtzman C.P."/>
            <person name="Blackwell M."/>
            <person name="Grigoriev I.V."/>
            <person name="Jeffries T.W."/>
        </authorList>
    </citation>
    <scope>NUCLEOTIDE SEQUENCE [LARGE SCALE GENOMIC DNA]</scope>
    <source>
        <strain evidence="3">NRRL YB-2248</strain>
    </source>
</reference>
<dbReference type="SUPFAM" id="SSF47095">
    <property type="entry name" value="HMG-box"/>
    <property type="match status" value="1"/>
</dbReference>
<evidence type="ECO:0000256" key="1">
    <source>
        <dbReference type="SAM" id="MobiDB-lite"/>
    </source>
</evidence>
<dbReference type="Gene3D" id="1.10.30.10">
    <property type="entry name" value="High mobility group box domain"/>
    <property type="match status" value="1"/>
</dbReference>
<proteinExistence type="predicted"/>
<feature type="region of interest" description="Disordered" evidence="1">
    <location>
        <begin position="137"/>
        <end position="174"/>
    </location>
</feature>
<organism evidence="2 3">
    <name type="scientific">[Candida] arabinofermentans NRRL YB-2248</name>
    <dbReference type="NCBI Taxonomy" id="983967"/>
    <lineage>
        <taxon>Eukaryota</taxon>
        <taxon>Fungi</taxon>
        <taxon>Dikarya</taxon>
        <taxon>Ascomycota</taxon>
        <taxon>Saccharomycotina</taxon>
        <taxon>Pichiomycetes</taxon>
        <taxon>Pichiales</taxon>
        <taxon>Pichiaceae</taxon>
        <taxon>Ogataea</taxon>
        <taxon>Ogataea/Candida clade</taxon>
    </lineage>
</organism>
<accession>A0A1E4ST67</accession>
<protein>
    <submittedName>
        <fullName evidence="2">Uncharacterized protein</fullName>
    </submittedName>
</protein>
<keyword evidence="3" id="KW-1185">Reference proteome</keyword>
<evidence type="ECO:0000313" key="3">
    <source>
        <dbReference type="Proteomes" id="UP000094801"/>
    </source>
</evidence>
<dbReference type="EMBL" id="KV453878">
    <property type="protein sequence ID" value="ODV82627.1"/>
    <property type="molecule type" value="Genomic_DNA"/>
</dbReference>
<evidence type="ECO:0000313" key="2">
    <source>
        <dbReference type="EMBL" id="ODV82627.1"/>
    </source>
</evidence>
<feature type="region of interest" description="Disordered" evidence="1">
    <location>
        <begin position="1"/>
        <end position="25"/>
    </location>
</feature>
<feature type="compositionally biased region" description="Basic and acidic residues" evidence="1">
    <location>
        <begin position="153"/>
        <end position="169"/>
    </location>
</feature>
<sequence>MAEPKTPVDGNTIKHHHSDSQSRGKLSVLGSQIEFAEVISAGNIADKQKVREIKKSELQKKLRKPSNRFVVFRSILNGILKHEEDRKSLKQISKLASAIWSQRTESVEHYFAYLESEEAIYHESMYFALATSEKKTSGESNNIFGDSQEEMDFEKNTAESEHSSEKKDTSASGEFSSTLNARQMIEPGSVVVQSKVIFEPTVSKVSVKRLGGGSVSSRIRFIKPKKEIIKVVQKKKQGRKKKEKGERKSQFISVFSSSFSMVQMEDVFIVKPTNS</sequence>
<dbReference type="InterPro" id="IPR036910">
    <property type="entry name" value="HMG_box_dom_sf"/>
</dbReference>
<name>A0A1E4ST67_9ASCO</name>